<comment type="caution">
    <text evidence="2">The sequence shown here is derived from an EMBL/GenBank/DDBJ whole genome shotgun (WGS) entry which is preliminary data.</text>
</comment>
<dbReference type="EMBL" id="VCPC01000001">
    <property type="protein sequence ID" value="TMV14545.1"/>
    <property type="molecule type" value="Genomic_DNA"/>
</dbReference>
<reference evidence="2 3" key="1">
    <citation type="submission" date="2019-05" db="EMBL/GenBank/DDBJ databases">
        <title>Marivita sp. nov. isolated from sea sediment.</title>
        <authorList>
            <person name="Kim W."/>
        </authorList>
    </citation>
    <scope>NUCLEOTIDE SEQUENCE [LARGE SCALE GENOMIC DNA]</scope>
    <source>
        <strain evidence="2 3">CAU 1492</strain>
    </source>
</reference>
<gene>
    <name evidence="2" type="ORF">FGK64_00715</name>
</gene>
<evidence type="ECO:0000259" key="1">
    <source>
        <dbReference type="Pfam" id="PF24891"/>
    </source>
</evidence>
<evidence type="ECO:0000313" key="2">
    <source>
        <dbReference type="EMBL" id="TMV14545.1"/>
    </source>
</evidence>
<evidence type="ECO:0000313" key="3">
    <source>
        <dbReference type="Proteomes" id="UP001191082"/>
    </source>
</evidence>
<accession>A0ABY2XBZ4</accession>
<dbReference type="InterPro" id="IPR056644">
    <property type="entry name" value="DUF7742"/>
</dbReference>
<feature type="domain" description="DUF7742" evidence="1">
    <location>
        <begin position="2"/>
        <end position="88"/>
    </location>
</feature>
<dbReference type="Pfam" id="PF24891">
    <property type="entry name" value="DUF7742"/>
    <property type="match status" value="1"/>
</dbReference>
<sequence length="100" mass="10999">MRPVLHGDVVDAARALLAATPEARPSLCRAMFRRAELADRYLRRHGRLHPRWGNGTLMSAARRHMLAPEPTFDDGPYRQCFIMVLSELGAVRADGGGGCG</sequence>
<dbReference type="RefSeq" id="WP_138861897.1">
    <property type="nucleotide sequence ID" value="NZ_VCPC01000001.1"/>
</dbReference>
<organism evidence="2 3">
    <name type="scientific">Arenibacterium halophilum</name>
    <dbReference type="NCBI Taxonomy" id="2583821"/>
    <lineage>
        <taxon>Bacteria</taxon>
        <taxon>Pseudomonadati</taxon>
        <taxon>Pseudomonadota</taxon>
        <taxon>Alphaproteobacteria</taxon>
        <taxon>Rhodobacterales</taxon>
        <taxon>Paracoccaceae</taxon>
        <taxon>Arenibacterium</taxon>
    </lineage>
</organism>
<name>A0ABY2XBZ4_9RHOB</name>
<protein>
    <recommendedName>
        <fullName evidence="1">DUF7742 domain-containing protein</fullName>
    </recommendedName>
</protein>
<proteinExistence type="predicted"/>
<keyword evidence="3" id="KW-1185">Reference proteome</keyword>
<dbReference type="Proteomes" id="UP001191082">
    <property type="component" value="Unassembled WGS sequence"/>
</dbReference>